<comment type="similarity">
    <text evidence="1">Belongs to the WD repeat CDC20/Fizzy family.</text>
</comment>
<dbReference type="GeneID" id="7450538"/>
<feature type="non-terminal residue" evidence="8">
    <location>
        <position position="1"/>
    </location>
</feature>
<dbReference type="STRING" id="35128.B8CBY2"/>
<dbReference type="HOGENOM" id="CLU_014831_1_0_1"/>
<dbReference type="GO" id="GO:0005680">
    <property type="term" value="C:anaphase-promoting complex"/>
    <property type="evidence" value="ECO:0000318"/>
    <property type="project" value="GO_Central"/>
</dbReference>
<dbReference type="InterPro" id="IPR033010">
    <property type="entry name" value="Cdc20/Fizzy"/>
</dbReference>
<reference evidence="8 9" key="1">
    <citation type="journal article" date="2004" name="Science">
        <title>The genome of the diatom Thalassiosira pseudonana: ecology, evolution, and metabolism.</title>
        <authorList>
            <person name="Armbrust E.V."/>
            <person name="Berges J.A."/>
            <person name="Bowler C."/>
            <person name="Green B.R."/>
            <person name="Martinez D."/>
            <person name="Putnam N.H."/>
            <person name="Zhou S."/>
            <person name="Allen A.E."/>
            <person name="Apt K.E."/>
            <person name="Bechner M."/>
            <person name="Brzezinski M.A."/>
            <person name="Chaal B.K."/>
            <person name="Chiovitti A."/>
            <person name="Davis A.K."/>
            <person name="Demarest M.S."/>
            <person name="Detter J.C."/>
            <person name="Glavina T."/>
            <person name="Goodstein D."/>
            <person name="Hadi M.Z."/>
            <person name="Hellsten U."/>
            <person name="Hildebrand M."/>
            <person name="Jenkins B.D."/>
            <person name="Jurka J."/>
            <person name="Kapitonov V.V."/>
            <person name="Kroger N."/>
            <person name="Lau W.W."/>
            <person name="Lane T.W."/>
            <person name="Larimer F.W."/>
            <person name="Lippmeier J.C."/>
            <person name="Lucas S."/>
            <person name="Medina M."/>
            <person name="Montsant A."/>
            <person name="Obornik M."/>
            <person name="Parker M.S."/>
            <person name="Palenik B."/>
            <person name="Pazour G.J."/>
            <person name="Richardson P.M."/>
            <person name="Rynearson T.A."/>
            <person name="Saito M.A."/>
            <person name="Schwartz D.C."/>
            <person name="Thamatrakoln K."/>
            <person name="Valentin K."/>
            <person name="Vardi A."/>
            <person name="Wilkerson F.P."/>
            <person name="Rokhsar D.S."/>
        </authorList>
    </citation>
    <scope>NUCLEOTIDE SEQUENCE [LARGE SCALE GENOMIC DNA]</scope>
    <source>
        <strain evidence="8">CCMP1335</strain>
    </source>
</reference>
<dbReference type="GeneID" id="7442157"/>
<dbReference type="InterPro" id="IPR019775">
    <property type="entry name" value="WD40_repeat_CS"/>
</dbReference>
<dbReference type="PANTHER" id="PTHR19918">
    <property type="entry name" value="CELL DIVISION CYCLE 20 CDC20 FIZZY -RELATED"/>
    <property type="match status" value="1"/>
</dbReference>
<accession>B8CBY2</accession>
<dbReference type="InterPro" id="IPR015943">
    <property type="entry name" value="WD40/YVTN_repeat-like_dom_sf"/>
</dbReference>
<dbReference type="RefSeq" id="XP_002294425.1">
    <property type="nucleotide sequence ID" value="XM_002294389.1"/>
</dbReference>
<organism evidence="8 9">
    <name type="scientific">Thalassiosira pseudonana</name>
    <name type="common">Marine diatom</name>
    <name type="synonym">Cyclotella nana</name>
    <dbReference type="NCBI Taxonomy" id="35128"/>
    <lineage>
        <taxon>Eukaryota</taxon>
        <taxon>Sar</taxon>
        <taxon>Stramenopiles</taxon>
        <taxon>Ochrophyta</taxon>
        <taxon>Bacillariophyta</taxon>
        <taxon>Coscinodiscophyceae</taxon>
        <taxon>Thalassiosirophycidae</taxon>
        <taxon>Thalassiosirales</taxon>
        <taxon>Thalassiosiraceae</taxon>
        <taxon>Thalassiosira</taxon>
    </lineage>
</organism>
<dbReference type="PaxDb" id="35128-Thaps14370"/>
<dbReference type="eggNOG" id="KOG0305">
    <property type="taxonomic scope" value="Eukaryota"/>
</dbReference>
<dbReference type="EMBL" id="CM000651">
    <property type="protein sequence ID" value="EED88259.1"/>
    <property type="molecule type" value="Genomic_DNA"/>
</dbReference>
<dbReference type="Pfam" id="PF24807">
    <property type="entry name" value="WD40_CDC20-Fz"/>
    <property type="match status" value="1"/>
</dbReference>
<dbReference type="GO" id="GO:1990757">
    <property type="term" value="F:ubiquitin ligase activator activity"/>
    <property type="evidence" value="ECO:0000318"/>
    <property type="project" value="GO_Central"/>
</dbReference>
<evidence type="ECO:0000313" key="8">
    <source>
        <dbReference type="EMBL" id="EED89399.1"/>
    </source>
</evidence>
<evidence type="ECO:0000259" key="6">
    <source>
        <dbReference type="Pfam" id="PF24807"/>
    </source>
</evidence>
<proteinExistence type="inferred from homology"/>
<sequence length="317" mass="34638">RKISKVPFKVLDAPALQDDYYLNLVDWSCQNVLAVALHNCVYLWSATTNNVTKLVDISNTEDLITSVAWSETGKHLAVGTTQGDVQLWDAAAESLVRVMSGHSARVGAIAWNGASSGLGSSLLVSGSRDRLIHLRDPRSDRSYEARLVGHKQEVCGLKWSFGEKPMLASGGNDNKLLVWDLKKHSQPQWNFGDHNAAVKAIAWSPHQHGLLASGGGTADRCIKFFNTLTGQIVNSIDTGSQVCNLAWSKNCNGIVSTHGYSLNQIIVWKYPTMQKLATLTGHTYRVLYLAVSPDGSTIVTGAGDETLRFWNCFPGRK</sequence>
<feature type="repeat" description="WD" evidence="5">
    <location>
        <begin position="57"/>
        <end position="98"/>
    </location>
</feature>
<feature type="repeat" description="WD" evidence="5">
    <location>
        <begin position="279"/>
        <end position="311"/>
    </location>
</feature>
<keyword evidence="2 5" id="KW-0853">WD repeat</keyword>
<dbReference type="PANTHER" id="PTHR19918:SF1">
    <property type="entry name" value="FIZZY-RELATED PROTEIN HOMOLOG"/>
    <property type="match status" value="1"/>
</dbReference>
<name>B8CBY2_THAPS</name>
<dbReference type="RefSeq" id="XP_002293663.1">
    <property type="nucleotide sequence ID" value="XM_002293627.1"/>
</dbReference>
<dbReference type="KEGG" id="tps:THAPSDRAFT_14370"/>
<feature type="domain" description="CDC20/Fizzy WD40" evidence="6">
    <location>
        <begin position="11"/>
        <end position="310"/>
    </location>
</feature>
<dbReference type="GO" id="GO:0010997">
    <property type="term" value="F:anaphase-promoting complex binding"/>
    <property type="evidence" value="ECO:0000318"/>
    <property type="project" value="GO_Central"/>
</dbReference>
<dbReference type="SMART" id="SM00320">
    <property type="entry name" value="WD40"/>
    <property type="match status" value="6"/>
</dbReference>
<evidence type="ECO:0000313" key="9">
    <source>
        <dbReference type="Proteomes" id="UP000001449"/>
    </source>
</evidence>
<keyword evidence="3" id="KW-0677">Repeat</keyword>
<evidence type="ECO:0000313" key="7">
    <source>
        <dbReference type="EMBL" id="EED88259.1"/>
    </source>
</evidence>
<reference evidence="8" key="3">
    <citation type="submission" date="2008-09" db="EMBL/GenBank/DDBJ databases">
        <authorList>
            <consortium name="Diatom Consortium"/>
            <person name="Grigoriev I."/>
            <person name="Grimwood J."/>
            <person name="Kuo A."/>
            <person name="Otillar R.P."/>
            <person name="Salamov A."/>
            <person name="Detter J.C."/>
            <person name="Schmutz J."/>
            <person name="Lindquist E."/>
            <person name="Shapiro H."/>
            <person name="Lucas S."/>
            <person name="Glavina del Rio T."/>
            <person name="Bruce D."/>
            <person name="Pitluck S."/>
            <person name="Rokhsar D."/>
            <person name="Armbrust V."/>
        </authorList>
    </citation>
    <scope>GENOME REANNOTATION</scope>
    <source>
        <strain evidence="8">CCMP1335</strain>
    </source>
</reference>
<dbReference type="InterPro" id="IPR056150">
    <property type="entry name" value="WD40_CDC20-Fz"/>
</dbReference>
<evidence type="ECO:0000256" key="2">
    <source>
        <dbReference type="ARBA" id="ARBA00022574"/>
    </source>
</evidence>
<dbReference type="KEGG" id="tps:THAPSDRAFT_14700"/>
<dbReference type="OMA" id="FHHEYEK"/>
<evidence type="ECO:0000256" key="3">
    <source>
        <dbReference type="ARBA" id="ARBA00022737"/>
    </source>
</evidence>
<dbReference type="AlphaFoldDB" id="B8CBY2"/>
<gene>
    <name evidence="7" type="ORF">THAPSDRAFT_14370</name>
    <name evidence="8" type="ORF">THAPSDRAFT_14700</name>
</gene>
<dbReference type="Proteomes" id="UP000001449">
    <property type="component" value="Chromosome 13"/>
</dbReference>
<protein>
    <recommendedName>
        <fullName evidence="6">CDC20/Fizzy WD40 domain-containing protein</fullName>
    </recommendedName>
</protein>
<dbReference type="PROSITE" id="PS00678">
    <property type="entry name" value="WD_REPEATS_1"/>
    <property type="match status" value="2"/>
</dbReference>
<dbReference type="EMBL" id="CM000648">
    <property type="protein sequence ID" value="EED89399.1"/>
    <property type="molecule type" value="Genomic_DNA"/>
</dbReference>
<dbReference type="PROSITE" id="PS50082">
    <property type="entry name" value="WD_REPEATS_2"/>
    <property type="match status" value="3"/>
</dbReference>
<keyword evidence="9" id="KW-1185">Reference proteome</keyword>
<reference evidence="8 9" key="2">
    <citation type="journal article" date="2008" name="Nature">
        <title>The Phaeodactylum genome reveals the evolutionary history of diatom genomes.</title>
        <authorList>
            <person name="Bowler C."/>
            <person name="Allen A.E."/>
            <person name="Badger J.H."/>
            <person name="Grimwood J."/>
            <person name="Jabbari K."/>
            <person name="Kuo A."/>
            <person name="Maheswari U."/>
            <person name="Martens C."/>
            <person name="Maumus F."/>
            <person name="Otillar R.P."/>
            <person name="Rayko E."/>
            <person name="Salamov A."/>
            <person name="Vandepoele K."/>
            <person name="Beszteri B."/>
            <person name="Gruber A."/>
            <person name="Heijde M."/>
            <person name="Katinka M."/>
            <person name="Mock T."/>
            <person name="Valentin K."/>
            <person name="Verret F."/>
            <person name="Berges J.A."/>
            <person name="Brownlee C."/>
            <person name="Cadoret J.P."/>
            <person name="Chiovitti A."/>
            <person name="Choi C.J."/>
            <person name="Coesel S."/>
            <person name="De Martino A."/>
            <person name="Detter J.C."/>
            <person name="Durkin C."/>
            <person name="Falciatore A."/>
            <person name="Fournet J."/>
            <person name="Haruta M."/>
            <person name="Huysman M.J."/>
            <person name="Jenkins B.D."/>
            <person name="Jiroutova K."/>
            <person name="Jorgensen R.E."/>
            <person name="Joubert Y."/>
            <person name="Kaplan A."/>
            <person name="Kroger N."/>
            <person name="Kroth P.G."/>
            <person name="La Roche J."/>
            <person name="Lindquist E."/>
            <person name="Lommer M."/>
            <person name="Martin-Jezequel V."/>
            <person name="Lopez P.J."/>
            <person name="Lucas S."/>
            <person name="Mangogna M."/>
            <person name="McGinnis K."/>
            <person name="Medlin L.K."/>
            <person name="Montsant A."/>
            <person name="Oudot-Le Secq M.P."/>
            <person name="Napoli C."/>
            <person name="Obornik M."/>
            <person name="Parker M.S."/>
            <person name="Petit J.L."/>
            <person name="Porcel B.M."/>
            <person name="Poulsen N."/>
            <person name="Robison M."/>
            <person name="Rychlewski L."/>
            <person name="Rynearson T.A."/>
            <person name="Schmutz J."/>
            <person name="Shapiro H."/>
            <person name="Siaut M."/>
            <person name="Stanley M."/>
            <person name="Sussman M.R."/>
            <person name="Taylor A.R."/>
            <person name="Vardi A."/>
            <person name="von Dassow P."/>
            <person name="Vyverman W."/>
            <person name="Willis A."/>
            <person name="Wyrwicz L.S."/>
            <person name="Rokhsar D.S."/>
            <person name="Weissenbach J."/>
            <person name="Armbrust E.V."/>
            <person name="Green B.R."/>
            <person name="Van de Peer Y."/>
            <person name="Grigoriev I.V."/>
        </authorList>
    </citation>
    <scope>NUCLEOTIDE SEQUENCE [LARGE SCALE GENOMIC DNA]</scope>
    <source>
        <strain evidence="8">CCMP1335</strain>
    </source>
</reference>
<dbReference type="GO" id="GO:1905786">
    <property type="term" value="P:positive regulation of anaphase-promoting complex-dependent catabolic process"/>
    <property type="evidence" value="ECO:0000318"/>
    <property type="project" value="GO_Central"/>
</dbReference>
<evidence type="ECO:0000256" key="4">
    <source>
        <dbReference type="ARBA" id="ARBA00023306"/>
    </source>
</evidence>
<dbReference type="Gene3D" id="2.130.10.10">
    <property type="entry name" value="YVTN repeat-like/Quinoprotein amine dehydrogenase"/>
    <property type="match status" value="1"/>
</dbReference>
<feature type="non-terminal residue" evidence="8">
    <location>
        <position position="317"/>
    </location>
</feature>
<dbReference type="Proteomes" id="UP000001449">
    <property type="component" value="Chromosome 17"/>
</dbReference>
<dbReference type="FunCoup" id="B8CBY2">
    <property type="interactions" value="236"/>
</dbReference>
<dbReference type="InterPro" id="IPR036322">
    <property type="entry name" value="WD40_repeat_dom_sf"/>
</dbReference>
<dbReference type="SUPFAM" id="SSF50978">
    <property type="entry name" value="WD40 repeat-like"/>
    <property type="match status" value="1"/>
</dbReference>
<dbReference type="InterPro" id="IPR001680">
    <property type="entry name" value="WD40_rpt"/>
</dbReference>
<dbReference type="GO" id="GO:0031145">
    <property type="term" value="P:anaphase-promoting complex-dependent catabolic process"/>
    <property type="evidence" value="ECO:0000318"/>
    <property type="project" value="GO_Central"/>
</dbReference>
<evidence type="ECO:0000256" key="5">
    <source>
        <dbReference type="PROSITE-ProRule" id="PRU00221"/>
    </source>
</evidence>
<evidence type="ECO:0000256" key="1">
    <source>
        <dbReference type="ARBA" id="ARBA00006445"/>
    </source>
</evidence>
<dbReference type="PROSITE" id="PS50294">
    <property type="entry name" value="WD_REPEATS_REGION"/>
    <property type="match status" value="3"/>
</dbReference>
<keyword evidence="4" id="KW-0131">Cell cycle</keyword>
<feature type="repeat" description="WD" evidence="5">
    <location>
        <begin position="147"/>
        <end position="182"/>
    </location>
</feature>